<comment type="pathway">
    <text evidence="2 14">Cell wall biogenesis; peptidoglycan biosynthesis.</text>
</comment>
<name>A0A1N6H9S8_9FLAO</name>
<dbReference type="Pfam" id="PF08245">
    <property type="entry name" value="Mur_ligase_M"/>
    <property type="match status" value="1"/>
</dbReference>
<dbReference type="InterPro" id="IPR013221">
    <property type="entry name" value="Mur_ligase_cen"/>
</dbReference>
<dbReference type="SUPFAM" id="SSF53623">
    <property type="entry name" value="MurD-like peptide ligases, catalytic domain"/>
    <property type="match status" value="1"/>
</dbReference>
<dbReference type="EC" id="6.3.2.8" evidence="3 14"/>
<evidence type="ECO:0000313" key="19">
    <source>
        <dbReference type="Proteomes" id="UP000184782"/>
    </source>
</evidence>
<keyword evidence="6 14" id="KW-0132">Cell division</keyword>
<dbReference type="InterPro" id="IPR036565">
    <property type="entry name" value="Mur-like_cat_sf"/>
</dbReference>
<feature type="domain" description="Mur ligase N-terminal catalytic" evidence="15">
    <location>
        <begin position="19"/>
        <end position="117"/>
    </location>
</feature>
<dbReference type="InterPro" id="IPR036615">
    <property type="entry name" value="Mur_ligase_C_dom_sf"/>
</dbReference>
<dbReference type="EMBL" id="FSRQ01000002">
    <property type="protein sequence ID" value="SIO16564.1"/>
    <property type="molecule type" value="Genomic_DNA"/>
</dbReference>
<evidence type="ECO:0000256" key="12">
    <source>
        <dbReference type="ARBA" id="ARBA00023316"/>
    </source>
</evidence>
<proteinExistence type="inferred from homology"/>
<keyword evidence="7 14" id="KW-0547">Nucleotide-binding</keyword>
<gene>
    <name evidence="14" type="primary">murC</name>
    <name evidence="18" type="ORF">SAMN05421769_2333</name>
</gene>
<evidence type="ECO:0000259" key="17">
    <source>
        <dbReference type="Pfam" id="PF08245"/>
    </source>
</evidence>
<evidence type="ECO:0000313" key="18">
    <source>
        <dbReference type="EMBL" id="SIO16564.1"/>
    </source>
</evidence>
<comment type="function">
    <text evidence="14">Cell wall formation.</text>
</comment>
<keyword evidence="11 14" id="KW-0131">Cell cycle</keyword>
<dbReference type="InterPro" id="IPR050061">
    <property type="entry name" value="MurCDEF_pg_biosynth"/>
</dbReference>
<evidence type="ECO:0000256" key="10">
    <source>
        <dbReference type="ARBA" id="ARBA00022984"/>
    </source>
</evidence>
<evidence type="ECO:0000256" key="3">
    <source>
        <dbReference type="ARBA" id="ARBA00012211"/>
    </source>
</evidence>
<evidence type="ECO:0000256" key="6">
    <source>
        <dbReference type="ARBA" id="ARBA00022618"/>
    </source>
</evidence>
<comment type="subcellular location">
    <subcellularLocation>
        <location evidence="1 14">Cytoplasm</location>
    </subcellularLocation>
</comment>
<accession>A0A1N6H9S8</accession>
<dbReference type="GO" id="GO:0005524">
    <property type="term" value="F:ATP binding"/>
    <property type="evidence" value="ECO:0007669"/>
    <property type="project" value="UniProtKB-UniRule"/>
</dbReference>
<feature type="domain" description="Mur ligase C-terminal" evidence="16">
    <location>
        <begin position="330"/>
        <end position="445"/>
    </location>
</feature>
<dbReference type="HAMAP" id="MF_00046">
    <property type="entry name" value="MurC"/>
    <property type="match status" value="1"/>
</dbReference>
<keyword evidence="4 14" id="KW-0963">Cytoplasm</keyword>
<evidence type="ECO:0000256" key="5">
    <source>
        <dbReference type="ARBA" id="ARBA00022598"/>
    </source>
</evidence>
<dbReference type="InterPro" id="IPR000713">
    <property type="entry name" value="Mur_ligase_N"/>
</dbReference>
<dbReference type="SUPFAM" id="SSF51984">
    <property type="entry name" value="MurCD N-terminal domain"/>
    <property type="match status" value="1"/>
</dbReference>
<dbReference type="UniPathway" id="UPA00219"/>
<feature type="domain" description="Mur ligase central" evidence="17">
    <location>
        <begin position="125"/>
        <end position="295"/>
    </location>
</feature>
<dbReference type="InterPro" id="IPR005758">
    <property type="entry name" value="UDP-N-AcMur_Ala_ligase_MurC"/>
</dbReference>
<dbReference type="Pfam" id="PF02875">
    <property type="entry name" value="Mur_ligase_C"/>
    <property type="match status" value="1"/>
</dbReference>
<dbReference type="GO" id="GO:0071555">
    <property type="term" value="P:cell wall organization"/>
    <property type="evidence" value="ECO:0007669"/>
    <property type="project" value="UniProtKB-KW"/>
</dbReference>
<sequence length="461" mass="52464">MNTIIQEKRMNNLETYQNFYFVGIGGIGMSALARYFHASGKNVLGYDKTNTKLTTALMNEGIDIVFEDVIDEKITSLQKENTLVIYTPAIKKLDILDYFNENQFEVLKRAKVLGLITENTDCIAVAGTHGKTTTSTLVSHLCKEADLPFSCFLGGISENFKSNFLYNGSKYSVVEADEYDRSFLNLSPDWAVITSTDADHLDIYGDKNTIEEGFKQFAALVPEDKQLFVRKGIEIGRAHKTYAVNEEADYYSDNLRMDHDKIYFDFHTPTETIKDFVWDIPGIHNVENATVALAILHNLGVDFEILKKAIANFKGIKRRYTKHIYPSGKIYIDDYAHHPTEINAVVGSIKTFYPDKKLLVVFQPHLFSRTRDFADGFAESLNNSNELILLDIYPARELQENFEGITSDWLLEKVTLNKKEVSNLSDAFNKIKEKEFDILLTVGAGNIDTLYDPICEWMNKM</sequence>
<keyword evidence="9 14" id="KW-0133">Cell shape</keyword>
<evidence type="ECO:0000256" key="11">
    <source>
        <dbReference type="ARBA" id="ARBA00023306"/>
    </source>
</evidence>
<dbReference type="GO" id="GO:0009252">
    <property type="term" value="P:peptidoglycan biosynthetic process"/>
    <property type="evidence" value="ECO:0007669"/>
    <property type="project" value="UniProtKB-UniRule"/>
</dbReference>
<dbReference type="PANTHER" id="PTHR43445">
    <property type="entry name" value="UDP-N-ACETYLMURAMATE--L-ALANINE LIGASE-RELATED"/>
    <property type="match status" value="1"/>
</dbReference>
<dbReference type="STRING" id="59733.SAMN05421769_2333"/>
<evidence type="ECO:0000259" key="15">
    <source>
        <dbReference type="Pfam" id="PF01225"/>
    </source>
</evidence>
<dbReference type="Gene3D" id="3.40.1190.10">
    <property type="entry name" value="Mur-like, catalytic domain"/>
    <property type="match status" value="1"/>
</dbReference>
<evidence type="ECO:0000256" key="4">
    <source>
        <dbReference type="ARBA" id="ARBA00022490"/>
    </source>
</evidence>
<dbReference type="GO" id="GO:0008763">
    <property type="term" value="F:UDP-N-acetylmuramate-L-alanine ligase activity"/>
    <property type="evidence" value="ECO:0007669"/>
    <property type="project" value="UniProtKB-UniRule"/>
</dbReference>
<dbReference type="Pfam" id="PF01225">
    <property type="entry name" value="Mur_ligase"/>
    <property type="match status" value="1"/>
</dbReference>
<dbReference type="GO" id="GO:0005737">
    <property type="term" value="C:cytoplasm"/>
    <property type="evidence" value="ECO:0007669"/>
    <property type="project" value="UniProtKB-SubCell"/>
</dbReference>
<evidence type="ECO:0000256" key="14">
    <source>
        <dbReference type="HAMAP-Rule" id="MF_00046"/>
    </source>
</evidence>
<keyword evidence="19" id="KW-1185">Reference proteome</keyword>
<reference evidence="19" key="1">
    <citation type="submission" date="2016-12" db="EMBL/GenBank/DDBJ databases">
        <authorList>
            <person name="Varghese N."/>
            <person name="Submissions S."/>
        </authorList>
    </citation>
    <scope>NUCLEOTIDE SEQUENCE [LARGE SCALE GENOMIC DNA]</scope>
    <source>
        <strain evidence="19">DSM 16779</strain>
    </source>
</reference>
<comment type="similarity">
    <text evidence="14">Belongs to the MurCDEF family.</text>
</comment>
<evidence type="ECO:0000256" key="1">
    <source>
        <dbReference type="ARBA" id="ARBA00004496"/>
    </source>
</evidence>
<dbReference type="AlphaFoldDB" id="A0A1N6H9S8"/>
<dbReference type="Gene3D" id="3.90.190.20">
    <property type="entry name" value="Mur ligase, C-terminal domain"/>
    <property type="match status" value="1"/>
</dbReference>
<dbReference type="GO" id="GO:0051301">
    <property type="term" value="P:cell division"/>
    <property type="evidence" value="ECO:0007669"/>
    <property type="project" value="UniProtKB-KW"/>
</dbReference>
<dbReference type="SUPFAM" id="SSF53244">
    <property type="entry name" value="MurD-like peptide ligases, peptide-binding domain"/>
    <property type="match status" value="1"/>
</dbReference>
<protein>
    <recommendedName>
        <fullName evidence="3 14">UDP-N-acetylmuramate--L-alanine ligase</fullName>
        <ecNumber evidence="3 14">6.3.2.8</ecNumber>
    </recommendedName>
    <alternativeName>
        <fullName evidence="14">UDP-N-acetylmuramoyl-L-alanine synthetase</fullName>
    </alternativeName>
</protein>
<dbReference type="Proteomes" id="UP000184782">
    <property type="component" value="Unassembled WGS sequence"/>
</dbReference>
<dbReference type="NCBIfam" id="TIGR01082">
    <property type="entry name" value="murC"/>
    <property type="match status" value="1"/>
</dbReference>
<comment type="catalytic activity">
    <reaction evidence="13 14">
        <text>UDP-N-acetyl-alpha-D-muramate + L-alanine + ATP = UDP-N-acetyl-alpha-D-muramoyl-L-alanine + ADP + phosphate + H(+)</text>
        <dbReference type="Rhea" id="RHEA:23372"/>
        <dbReference type="ChEBI" id="CHEBI:15378"/>
        <dbReference type="ChEBI" id="CHEBI:30616"/>
        <dbReference type="ChEBI" id="CHEBI:43474"/>
        <dbReference type="ChEBI" id="CHEBI:57972"/>
        <dbReference type="ChEBI" id="CHEBI:70757"/>
        <dbReference type="ChEBI" id="CHEBI:83898"/>
        <dbReference type="ChEBI" id="CHEBI:456216"/>
        <dbReference type="EC" id="6.3.2.8"/>
    </reaction>
</comment>
<organism evidence="18 19">
    <name type="scientific">Chryseobacterium scophthalmum</name>
    <dbReference type="NCBI Taxonomy" id="59733"/>
    <lineage>
        <taxon>Bacteria</taxon>
        <taxon>Pseudomonadati</taxon>
        <taxon>Bacteroidota</taxon>
        <taxon>Flavobacteriia</taxon>
        <taxon>Flavobacteriales</taxon>
        <taxon>Weeksellaceae</taxon>
        <taxon>Chryseobacterium group</taxon>
        <taxon>Chryseobacterium</taxon>
    </lineage>
</organism>
<keyword evidence="10 14" id="KW-0573">Peptidoglycan synthesis</keyword>
<feature type="binding site" evidence="14">
    <location>
        <begin position="127"/>
        <end position="133"/>
    </location>
    <ligand>
        <name>ATP</name>
        <dbReference type="ChEBI" id="CHEBI:30616"/>
    </ligand>
</feature>
<dbReference type="Gene3D" id="3.40.50.720">
    <property type="entry name" value="NAD(P)-binding Rossmann-like Domain"/>
    <property type="match status" value="1"/>
</dbReference>
<evidence type="ECO:0000256" key="9">
    <source>
        <dbReference type="ARBA" id="ARBA00022960"/>
    </source>
</evidence>
<dbReference type="PANTHER" id="PTHR43445:SF3">
    <property type="entry name" value="UDP-N-ACETYLMURAMATE--L-ALANINE LIGASE"/>
    <property type="match status" value="1"/>
</dbReference>
<dbReference type="GO" id="GO:0008360">
    <property type="term" value="P:regulation of cell shape"/>
    <property type="evidence" value="ECO:0007669"/>
    <property type="project" value="UniProtKB-KW"/>
</dbReference>
<evidence type="ECO:0000256" key="8">
    <source>
        <dbReference type="ARBA" id="ARBA00022840"/>
    </source>
</evidence>
<evidence type="ECO:0000256" key="7">
    <source>
        <dbReference type="ARBA" id="ARBA00022741"/>
    </source>
</evidence>
<keyword evidence="5 14" id="KW-0436">Ligase</keyword>
<dbReference type="InterPro" id="IPR004101">
    <property type="entry name" value="Mur_ligase_C"/>
</dbReference>
<evidence type="ECO:0000256" key="2">
    <source>
        <dbReference type="ARBA" id="ARBA00004752"/>
    </source>
</evidence>
<evidence type="ECO:0000259" key="16">
    <source>
        <dbReference type="Pfam" id="PF02875"/>
    </source>
</evidence>
<keyword evidence="12 14" id="KW-0961">Cell wall biogenesis/degradation</keyword>
<evidence type="ECO:0000256" key="13">
    <source>
        <dbReference type="ARBA" id="ARBA00047833"/>
    </source>
</evidence>
<keyword evidence="8 14" id="KW-0067">ATP-binding</keyword>